<accession>A0AA40C5K9</accession>
<proteinExistence type="predicted"/>
<feature type="signal peptide" evidence="1">
    <location>
        <begin position="1"/>
        <end position="18"/>
    </location>
</feature>
<organism evidence="2 3">
    <name type="scientific">Immersiella caudata</name>
    <dbReference type="NCBI Taxonomy" id="314043"/>
    <lineage>
        <taxon>Eukaryota</taxon>
        <taxon>Fungi</taxon>
        <taxon>Dikarya</taxon>
        <taxon>Ascomycota</taxon>
        <taxon>Pezizomycotina</taxon>
        <taxon>Sordariomycetes</taxon>
        <taxon>Sordariomycetidae</taxon>
        <taxon>Sordariales</taxon>
        <taxon>Lasiosphaeriaceae</taxon>
        <taxon>Immersiella</taxon>
    </lineage>
</organism>
<protein>
    <submittedName>
        <fullName evidence="2">Uncharacterized protein</fullName>
    </submittedName>
</protein>
<dbReference type="EMBL" id="JAULSU010000002">
    <property type="protein sequence ID" value="KAK0625910.1"/>
    <property type="molecule type" value="Genomic_DNA"/>
</dbReference>
<keyword evidence="3" id="KW-1185">Reference proteome</keyword>
<gene>
    <name evidence="2" type="ORF">B0T14DRAFT_508755</name>
</gene>
<comment type="caution">
    <text evidence="2">The sequence shown here is derived from an EMBL/GenBank/DDBJ whole genome shotgun (WGS) entry which is preliminary data.</text>
</comment>
<feature type="chain" id="PRO_5041429476" evidence="1">
    <location>
        <begin position="19"/>
        <end position="120"/>
    </location>
</feature>
<evidence type="ECO:0000313" key="3">
    <source>
        <dbReference type="Proteomes" id="UP001175000"/>
    </source>
</evidence>
<reference evidence="2" key="1">
    <citation type="submission" date="2023-06" db="EMBL/GenBank/DDBJ databases">
        <title>Genome-scale phylogeny and comparative genomics of the fungal order Sordariales.</title>
        <authorList>
            <consortium name="Lawrence Berkeley National Laboratory"/>
            <person name="Hensen N."/>
            <person name="Bonometti L."/>
            <person name="Westerberg I."/>
            <person name="Brannstrom I.O."/>
            <person name="Guillou S."/>
            <person name="Cros-Aarteil S."/>
            <person name="Calhoun S."/>
            <person name="Haridas S."/>
            <person name="Kuo A."/>
            <person name="Mondo S."/>
            <person name="Pangilinan J."/>
            <person name="Riley R."/>
            <person name="Labutti K."/>
            <person name="Andreopoulos B."/>
            <person name="Lipzen A."/>
            <person name="Chen C."/>
            <person name="Yanf M."/>
            <person name="Daum C."/>
            <person name="Ng V."/>
            <person name="Clum A."/>
            <person name="Steindorff A."/>
            <person name="Ohm R."/>
            <person name="Martin F."/>
            <person name="Silar P."/>
            <person name="Natvig D."/>
            <person name="Lalanne C."/>
            <person name="Gautier V."/>
            <person name="Ament-Velasquez S.L."/>
            <person name="Kruys A."/>
            <person name="Hutchinson M.I."/>
            <person name="Powell A.J."/>
            <person name="Barry K."/>
            <person name="Miller A.N."/>
            <person name="Grigoriev I.V."/>
            <person name="Debuchy R."/>
            <person name="Gladieux P."/>
            <person name="Thoren M.H."/>
            <person name="Johannesson H."/>
        </authorList>
    </citation>
    <scope>NUCLEOTIDE SEQUENCE</scope>
    <source>
        <strain evidence="2">CBS 606.72</strain>
    </source>
</reference>
<evidence type="ECO:0000256" key="1">
    <source>
        <dbReference type="SAM" id="SignalP"/>
    </source>
</evidence>
<keyword evidence="1" id="KW-0732">Signal</keyword>
<evidence type="ECO:0000313" key="2">
    <source>
        <dbReference type="EMBL" id="KAK0625910.1"/>
    </source>
</evidence>
<dbReference type="AlphaFoldDB" id="A0AA40C5K9"/>
<dbReference type="Proteomes" id="UP001175000">
    <property type="component" value="Unassembled WGS sequence"/>
</dbReference>
<name>A0AA40C5K9_9PEZI</name>
<sequence length="120" mass="13420">MHFSLLTTLALLSASAMAEPIPQASHDLDKRADNWCRVVENSNCRKGPGVQYDEVKVEGKGYISPDKRFGVRCTKEGSNVNGDKTWDYIPGWNCWVSAYLTRTAGSQKYCETGLPECRKD</sequence>